<dbReference type="Proteomes" id="UP000262825">
    <property type="component" value="Unassembled WGS sequence"/>
</dbReference>
<evidence type="ECO:0000256" key="2">
    <source>
        <dbReference type="ARBA" id="ARBA00009457"/>
    </source>
</evidence>
<keyword evidence="5 7" id="KW-0472">Membrane</keyword>
<dbReference type="GO" id="GO:0005783">
    <property type="term" value="C:endoplasmic reticulum"/>
    <property type="evidence" value="ECO:0007669"/>
    <property type="project" value="TreeGrafter"/>
</dbReference>
<dbReference type="AlphaFoldDB" id="A0A376B3J8"/>
<feature type="transmembrane region" description="Helical" evidence="7">
    <location>
        <begin position="123"/>
        <end position="142"/>
    </location>
</feature>
<organism evidence="8 9">
    <name type="scientific">Saccharomycodes ludwigii</name>
    <dbReference type="NCBI Taxonomy" id="36035"/>
    <lineage>
        <taxon>Eukaryota</taxon>
        <taxon>Fungi</taxon>
        <taxon>Dikarya</taxon>
        <taxon>Ascomycota</taxon>
        <taxon>Saccharomycotina</taxon>
        <taxon>Saccharomycetes</taxon>
        <taxon>Saccharomycodales</taxon>
        <taxon>Saccharomycodaceae</taxon>
        <taxon>Saccharomycodes</taxon>
    </lineage>
</organism>
<keyword evidence="3 7" id="KW-0812">Transmembrane</keyword>
<evidence type="ECO:0000256" key="5">
    <source>
        <dbReference type="ARBA" id="ARBA00023136"/>
    </source>
</evidence>
<proteinExistence type="inferred from homology"/>
<evidence type="ECO:0000256" key="3">
    <source>
        <dbReference type="ARBA" id="ARBA00022692"/>
    </source>
</evidence>
<comment type="similarity">
    <text evidence="2">Belongs to the CDC50/LEM3 family.</text>
</comment>
<dbReference type="PANTHER" id="PTHR10926">
    <property type="entry name" value="CELL CYCLE CONTROL PROTEIN 50"/>
    <property type="match status" value="1"/>
</dbReference>
<sequence length="499" mass="56852">MKGNEKTKRNSLLGSNDNKKSIRSSSPTTKSGFNAANSVSATTNRAIENIALKGRALAEMFKINHESKAHGTLDDDDVDASEFEDDDVHVVKKIRRRRPKDTPFSQQRIPAFNAIWTPNIVSCLYIFFTFWFILFGGVLLTISRKVDEVIIYYEQCSTEAPTNSYGDIPNDYYSLYFYNNQSFNVTPQWKYIAPTDSDVVAGNGTEVGNCSIKFSIPYDMPHPVYINYLVENFYPNHRRYALSFSEDQLQGLNTTYDYVKTSHTINCKALPGTDEGKQYYPCGLIANAMFNDTFPMELSKTNDDFSNLEDESSGLDAYELTNKGISWSTDKKRYKKTQLNPDDIVPPPNWVNQYPDGYNETNLPDVSEWEEFQNWMRNPAFSKFSKLIRRNANNVDLSSGVYSINIGLNWPVTMYDGKKALYITHGSSIGGRNNFLGTVYTIVGLICFALALIVTVMRLFYGRRLGDTSLLSWKREELAKQQQEATMSRGDRPQHYLDL</sequence>
<evidence type="ECO:0000313" key="9">
    <source>
        <dbReference type="Proteomes" id="UP000262825"/>
    </source>
</evidence>
<keyword evidence="9" id="KW-1185">Reference proteome</keyword>
<dbReference type="Pfam" id="PF03381">
    <property type="entry name" value="CDC50"/>
    <property type="match status" value="1"/>
</dbReference>
<comment type="subcellular location">
    <subcellularLocation>
        <location evidence="1">Membrane</location>
    </subcellularLocation>
</comment>
<keyword evidence="4 7" id="KW-1133">Transmembrane helix</keyword>
<evidence type="ECO:0000256" key="7">
    <source>
        <dbReference type="SAM" id="Phobius"/>
    </source>
</evidence>
<evidence type="ECO:0000256" key="6">
    <source>
        <dbReference type="SAM" id="MobiDB-lite"/>
    </source>
</evidence>
<evidence type="ECO:0000256" key="4">
    <source>
        <dbReference type="ARBA" id="ARBA00022989"/>
    </source>
</evidence>
<dbReference type="GO" id="GO:0005886">
    <property type="term" value="C:plasma membrane"/>
    <property type="evidence" value="ECO:0007669"/>
    <property type="project" value="TreeGrafter"/>
</dbReference>
<dbReference type="VEuPathDB" id="FungiDB:SCODWIG_01014"/>
<feature type="region of interest" description="Disordered" evidence="6">
    <location>
        <begin position="1"/>
        <end position="36"/>
    </location>
</feature>
<protein>
    <submittedName>
        <fullName evidence="8">Related to Alkylphosphocholine resistance protein LEM3</fullName>
    </submittedName>
</protein>
<feature type="transmembrane region" description="Helical" evidence="7">
    <location>
        <begin position="439"/>
        <end position="461"/>
    </location>
</feature>
<dbReference type="GO" id="GO:0005794">
    <property type="term" value="C:Golgi apparatus"/>
    <property type="evidence" value="ECO:0007669"/>
    <property type="project" value="TreeGrafter"/>
</dbReference>
<dbReference type="OrthoDB" id="340608at2759"/>
<dbReference type="PANTHER" id="PTHR10926:SF20">
    <property type="entry name" value="PHOSPHOLIPID-TRANSPORTING ATPASE ACCESSORY SUBUNIT LEM3"/>
    <property type="match status" value="1"/>
</dbReference>
<evidence type="ECO:0000313" key="8">
    <source>
        <dbReference type="EMBL" id="SSD59253.1"/>
    </source>
</evidence>
<feature type="compositionally biased region" description="Polar residues" evidence="6">
    <location>
        <begin position="23"/>
        <end position="36"/>
    </location>
</feature>
<reference evidence="9" key="1">
    <citation type="submission" date="2018-06" db="EMBL/GenBank/DDBJ databases">
        <authorList>
            <person name="Guldener U."/>
        </authorList>
    </citation>
    <scope>NUCLEOTIDE SEQUENCE [LARGE SCALE GENOMIC DNA]</scope>
    <source>
        <strain evidence="9">UTAD17</strain>
    </source>
</reference>
<dbReference type="EMBL" id="UFAJ01000113">
    <property type="protein sequence ID" value="SSD59253.1"/>
    <property type="molecule type" value="Genomic_DNA"/>
</dbReference>
<dbReference type="InterPro" id="IPR005045">
    <property type="entry name" value="CDC50/LEM3_fam"/>
</dbReference>
<accession>A0A376B3J8</accession>
<gene>
    <name evidence="8" type="ORF">SCODWIG_01014</name>
</gene>
<name>A0A376B3J8_9ASCO</name>
<evidence type="ECO:0000256" key="1">
    <source>
        <dbReference type="ARBA" id="ARBA00004370"/>
    </source>
</evidence>